<dbReference type="SUPFAM" id="SSF55073">
    <property type="entry name" value="Nucleotide cyclase"/>
    <property type="match status" value="1"/>
</dbReference>
<dbReference type="PROSITE" id="PS50887">
    <property type="entry name" value="GGDEF"/>
    <property type="match status" value="1"/>
</dbReference>
<organism evidence="4 5">
    <name type="scientific">Chthonomonas calidirosea (strain DSM 23976 / ICMP 18418 / T49)</name>
    <dbReference type="NCBI Taxonomy" id="1303518"/>
    <lineage>
        <taxon>Bacteria</taxon>
        <taxon>Bacillati</taxon>
        <taxon>Armatimonadota</taxon>
        <taxon>Chthonomonadia</taxon>
        <taxon>Chthonomonadales</taxon>
        <taxon>Chthonomonadaceae</taxon>
        <taxon>Chthonomonas</taxon>
    </lineage>
</organism>
<evidence type="ECO:0000259" key="3">
    <source>
        <dbReference type="PROSITE" id="PS50887"/>
    </source>
</evidence>
<dbReference type="PROSITE" id="PS50883">
    <property type="entry name" value="EAL"/>
    <property type="match status" value="1"/>
</dbReference>
<dbReference type="AlphaFoldDB" id="S0EVM0"/>
<dbReference type="OrthoDB" id="9777298at2"/>
<dbReference type="STRING" id="454171.CP488_02437"/>
<dbReference type="InterPro" id="IPR035919">
    <property type="entry name" value="EAL_sf"/>
</dbReference>
<feature type="domain" description="EAL" evidence="2">
    <location>
        <begin position="143"/>
        <end position="396"/>
    </location>
</feature>
<evidence type="ECO:0000259" key="2">
    <source>
        <dbReference type="PROSITE" id="PS50883"/>
    </source>
</evidence>
<dbReference type="PATRIC" id="fig|1303518.3.peg.1706"/>
<protein>
    <submittedName>
        <fullName evidence="4">FOG: EAL domain</fullName>
    </submittedName>
</protein>
<dbReference type="Pfam" id="PF00990">
    <property type="entry name" value="GGDEF"/>
    <property type="match status" value="1"/>
</dbReference>
<dbReference type="eggNOG" id="COG2199">
    <property type="taxonomic scope" value="Bacteria"/>
</dbReference>
<dbReference type="Proteomes" id="UP000014227">
    <property type="component" value="Chromosome I"/>
</dbReference>
<dbReference type="SUPFAM" id="SSF54631">
    <property type="entry name" value="CBS-domain pair"/>
    <property type="match status" value="1"/>
</dbReference>
<sequence>MEIEANPLAFENAEPFAPPIPESVAAPLKMVLAQLQGGCAVLLVKAEMPQAFQWLNVARLEAPLLLGPLECLRLEAWPILENTWAVALKLPQPLQEPLVPLQIQLARQALQQRLQAEWQQHSSEETLPFSILPITSLLLGDEQQNHLAELNTLLEVMVQGRLGVHFHPIVNLREARVAGYEALIRMPAQPAIKHTGELLQAVQHGSLIAWFDIACLERCFQEAGKQGLQQLLFVNLEAEGIMNLMAQDRPLLQRVYDSGLSPRQIVIEITERQAVQDFPGLLREIKRFQEDGFRIAIDDAGSGYNSLEIIAELLPDFIKLDRSLVRSLNSRGERRALVAALVRFAAQIGAKTLGEGVETPSELTVLINLGVQYAQGYLFGRPQETFHGVSRPIRELILTQVRRQEHLQTGCSLHVGALKQSGLSMIAGTPLLEAARRFAKNDGLTSIVVMQGGEVCGVLMRQTLASQLEMARQAQAESFLANETIERWMESKFVAIPEHLALDEAISHLTYRNAISLETDIVIVNAAGAYRGVLPVRLLLEAALQQHDNRTHHTCALTGLPDRLVLEQALQERLDANMSAGLVRVDIAALQAYNRDYGVAFGDALIVQVAERLRRASREHGAPTDQIFHLGGDNFVLLTQSAKVAVLCYVLANDDDTVEVDPPSEAEPASWSKSEKTSKKLHVVGLTLRRKAGAKPAQDTPPPSNARAALQALEKLLRELQRRPDISWAVDKIPSLLPKSA</sequence>
<dbReference type="eggNOG" id="COG2200">
    <property type="taxonomic scope" value="Bacteria"/>
</dbReference>
<evidence type="ECO:0000313" key="5">
    <source>
        <dbReference type="Proteomes" id="UP000014227"/>
    </source>
</evidence>
<dbReference type="RefSeq" id="WP_016483003.1">
    <property type="nucleotide sequence ID" value="NC_021487.1"/>
</dbReference>
<dbReference type="SMART" id="SM00267">
    <property type="entry name" value="GGDEF"/>
    <property type="match status" value="1"/>
</dbReference>
<dbReference type="Gene3D" id="3.20.20.450">
    <property type="entry name" value="EAL domain"/>
    <property type="match status" value="1"/>
</dbReference>
<dbReference type="CDD" id="cd01948">
    <property type="entry name" value="EAL"/>
    <property type="match status" value="1"/>
</dbReference>
<dbReference type="InterPro" id="IPR000160">
    <property type="entry name" value="GGDEF_dom"/>
</dbReference>
<proteinExistence type="predicted"/>
<dbReference type="SUPFAM" id="SSF141868">
    <property type="entry name" value="EAL domain-like"/>
    <property type="match status" value="1"/>
</dbReference>
<keyword evidence="5" id="KW-1185">Reference proteome</keyword>
<accession>S0EVM0</accession>
<dbReference type="InterPro" id="IPR029787">
    <property type="entry name" value="Nucleotide_cyclase"/>
</dbReference>
<dbReference type="InterPro" id="IPR046342">
    <property type="entry name" value="CBS_dom_sf"/>
</dbReference>
<dbReference type="InParanoid" id="S0EVM0"/>
<feature type="domain" description="GGDEF" evidence="3">
    <location>
        <begin position="578"/>
        <end position="733"/>
    </location>
</feature>
<evidence type="ECO:0000313" key="4">
    <source>
        <dbReference type="EMBL" id="CCW35471.1"/>
    </source>
</evidence>
<name>S0EVM0_CHTCT</name>
<reference evidence="5" key="1">
    <citation type="submission" date="2013-03" db="EMBL/GenBank/DDBJ databases">
        <title>Genome sequence of Chthonomonas calidirosea, the first sequenced genome from the Armatimonadetes phylum (formally candidate division OP10).</title>
        <authorList>
            <person name="Lee K.C.Y."/>
            <person name="Morgan X.C."/>
            <person name="Dunfield P.F."/>
            <person name="Tamas I."/>
            <person name="Houghton K.M."/>
            <person name="Vyssotski M."/>
            <person name="Ryan J.L.J."/>
            <person name="Lagutin K."/>
            <person name="McDonald I.R."/>
            <person name="Stott M.B."/>
        </authorList>
    </citation>
    <scope>NUCLEOTIDE SEQUENCE [LARGE SCALE GENOMIC DNA]</scope>
    <source>
        <strain evidence="5">DSM 23976 / ICMP 18418 / T49</strain>
    </source>
</reference>
<dbReference type="SMART" id="SM00052">
    <property type="entry name" value="EAL"/>
    <property type="match status" value="1"/>
</dbReference>
<dbReference type="InterPro" id="IPR001633">
    <property type="entry name" value="EAL_dom"/>
</dbReference>
<dbReference type="PANTHER" id="PTHR33121">
    <property type="entry name" value="CYCLIC DI-GMP PHOSPHODIESTERASE PDEF"/>
    <property type="match status" value="1"/>
</dbReference>
<dbReference type="Gene3D" id="3.30.70.270">
    <property type="match status" value="1"/>
</dbReference>
<dbReference type="PANTHER" id="PTHR33121:SF76">
    <property type="entry name" value="SIGNALING PROTEIN"/>
    <property type="match status" value="1"/>
</dbReference>
<dbReference type="InterPro" id="IPR050706">
    <property type="entry name" value="Cyclic-di-GMP_PDE-like"/>
</dbReference>
<dbReference type="HOGENOM" id="CLU_374585_0_0_0"/>
<dbReference type="InterPro" id="IPR043128">
    <property type="entry name" value="Rev_trsase/Diguanyl_cyclase"/>
</dbReference>
<evidence type="ECO:0000256" key="1">
    <source>
        <dbReference type="SAM" id="MobiDB-lite"/>
    </source>
</evidence>
<dbReference type="KEGG" id="ccz:CCALI_01656"/>
<feature type="region of interest" description="Disordered" evidence="1">
    <location>
        <begin position="658"/>
        <end position="678"/>
    </location>
</feature>
<dbReference type="GO" id="GO:0071111">
    <property type="term" value="F:cyclic-guanylate-specific phosphodiesterase activity"/>
    <property type="evidence" value="ECO:0007669"/>
    <property type="project" value="InterPro"/>
</dbReference>
<dbReference type="Pfam" id="PF00563">
    <property type="entry name" value="EAL"/>
    <property type="match status" value="1"/>
</dbReference>
<dbReference type="EMBL" id="HF951689">
    <property type="protein sequence ID" value="CCW35471.1"/>
    <property type="molecule type" value="Genomic_DNA"/>
</dbReference>
<gene>
    <name evidence="4" type="ORF">CCALI_01656</name>
</gene>